<keyword evidence="2" id="KW-1185">Reference proteome</keyword>
<dbReference type="AlphaFoldDB" id="A0A919EAP2"/>
<sequence length="87" mass="9006">MALASPGGAHAAAGTFVYHTQAGAVPHELADPVDGRCYPVGDAHGVVGNETDRGAYLYDTPDCRGPAAYVPTGFYAVGRFHSVNFVP</sequence>
<gene>
    <name evidence="1" type="ORF">GCM10010218_09990</name>
</gene>
<dbReference type="Proteomes" id="UP000638313">
    <property type="component" value="Unassembled WGS sequence"/>
</dbReference>
<evidence type="ECO:0000313" key="2">
    <source>
        <dbReference type="Proteomes" id="UP000638313"/>
    </source>
</evidence>
<name>A0A919EAP2_9ACTN</name>
<reference evidence="1" key="2">
    <citation type="submission" date="2020-09" db="EMBL/GenBank/DDBJ databases">
        <authorList>
            <person name="Sun Q."/>
            <person name="Ohkuma M."/>
        </authorList>
    </citation>
    <scope>NUCLEOTIDE SEQUENCE</scope>
    <source>
        <strain evidence="1">JCM 4059</strain>
    </source>
</reference>
<accession>A0A919EAP2</accession>
<comment type="caution">
    <text evidence="1">The sequence shown here is derived from an EMBL/GenBank/DDBJ whole genome shotgun (WGS) entry which is preliminary data.</text>
</comment>
<evidence type="ECO:0000313" key="1">
    <source>
        <dbReference type="EMBL" id="GHF30695.1"/>
    </source>
</evidence>
<organism evidence="1 2">
    <name type="scientific">Streptomyces mashuensis</name>
    <dbReference type="NCBI Taxonomy" id="33904"/>
    <lineage>
        <taxon>Bacteria</taxon>
        <taxon>Bacillati</taxon>
        <taxon>Actinomycetota</taxon>
        <taxon>Actinomycetes</taxon>
        <taxon>Kitasatosporales</taxon>
        <taxon>Streptomycetaceae</taxon>
        <taxon>Streptomyces</taxon>
    </lineage>
</organism>
<dbReference type="EMBL" id="BNBD01000001">
    <property type="protein sequence ID" value="GHF30695.1"/>
    <property type="molecule type" value="Genomic_DNA"/>
</dbReference>
<proteinExistence type="predicted"/>
<protein>
    <submittedName>
        <fullName evidence="1">Uncharacterized protein</fullName>
    </submittedName>
</protein>
<reference evidence="1" key="1">
    <citation type="journal article" date="2014" name="Int. J. Syst. Evol. Microbiol.">
        <title>Complete genome sequence of Corynebacterium casei LMG S-19264T (=DSM 44701T), isolated from a smear-ripened cheese.</title>
        <authorList>
            <consortium name="US DOE Joint Genome Institute (JGI-PGF)"/>
            <person name="Walter F."/>
            <person name="Albersmeier A."/>
            <person name="Kalinowski J."/>
            <person name="Ruckert C."/>
        </authorList>
    </citation>
    <scope>NUCLEOTIDE SEQUENCE</scope>
    <source>
        <strain evidence="1">JCM 4059</strain>
    </source>
</reference>